<accession>A0A1B4Z3L4</accession>
<sequence length="117" mass="12772">MSIPVEAVIRNVGEVFNQKPLLKKLIAASGNTYDALVVETLAGVIVASPINATNEKGEAWRYPVSANGMLFNLKVSGALRELKPMSRVIMRDVTMGLMPNGRGVWVKAESIEEMENK</sequence>
<name>A0A1B4Z3L4_PEDPE</name>
<evidence type="ECO:0000313" key="1">
    <source>
        <dbReference type="EMBL" id="BAV54014.1"/>
    </source>
</evidence>
<gene>
    <name evidence="1" type="primary">pLP28_1</name>
</gene>
<proteinExistence type="predicted"/>
<dbReference type="EMBL" id="LC075345">
    <property type="protein sequence ID" value="BAV54014.1"/>
    <property type="molecule type" value="Genomic_DNA"/>
</dbReference>
<protein>
    <submittedName>
        <fullName evidence="1">Uncharacterized protein</fullName>
    </submittedName>
</protein>
<organism evidence="1">
    <name type="scientific">Pediococcus pentosaceus</name>
    <dbReference type="NCBI Taxonomy" id="1255"/>
    <lineage>
        <taxon>Bacteria</taxon>
        <taxon>Bacillati</taxon>
        <taxon>Bacillota</taxon>
        <taxon>Bacilli</taxon>
        <taxon>Lactobacillales</taxon>
        <taxon>Lactobacillaceae</taxon>
        <taxon>Pediococcus</taxon>
    </lineage>
</organism>
<reference evidence="1" key="1">
    <citation type="submission" date="2015-08" db="EMBL/GenBank/DDBJ databases">
        <title>Genome sequence of Pediococcus pentosaceus LP28.</title>
        <authorList>
            <person name="Yasutake T."/>
            <person name="Kumagai T."/>
            <person name="Noda M."/>
            <person name="Inoue A."/>
            <person name="Matoba Y."/>
            <person name="Sugiyama M."/>
        </authorList>
    </citation>
    <scope>NUCLEOTIDE SEQUENCE</scope>
    <source>
        <strain evidence="1">LP28</strain>
        <plasmid evidence="1">pLP28</plasmid>
    </source>
</reference>
<geneLocation type="plasmid" evidence="1">
    <name>pLP28</name>
</geneLocation>
<keyword evidence="1" id="KW-0614">Plasmid</keyword>
<dbReference type="RefSeq" id="WP_172690058.1">
    <property type="nucleotide sequence ID" value="NZ_LC075345.1"/>
</dbReference>
<dbReference type="AlphaFoldDB" id="A0A1B4Z3L4"/>